<dbReference type="RefSeq" id="WP_003441460.1">
    <property type="nucleotide sequence ID" value="NZ_APLF01000010.1"/>
</dbReference>
<dbReference type="InterPro" id="IPR050351">
    <property type="entry name" value="BphY/WalK/GraS-like"/>
</dbReference>
<evidence type="ECO:0000256" key="2">
    <source>
        <dbReference type="ARBA" id="ARBA00012438"/>
    </source>
</evidence>
<evidence type="ECO:0000259" key="9">
    <source>
        <dbReference type="PROSITE" id="PS50109"/>
    </source>
</evidence>
<gene>
    <name evidence="10" type="ORF">pgond44_10689</name>
</gene>
<dbReference type="SUPFAM" id="SSF55781">
    <property type="entry name" value="GAF domain-like"/>
    <property type="match status" value="1"/>
</dbReference>
<evidence type="ECO:0000256" key="3">
    <source>
        <dbReference type="ARBA" id="ARBA00022553"/>
    </source>
</evidence>
<dbReference type="Gene3D" id="1.10.287.130">
    <property type="match status" value="1"/>
</dbReference>
<dbReference type="GO" id="GO:0000155">
    <property type="term" value="F:phosphorelay sensor kinase activity"/>
    <property type="evidence" value="ECO:0007669"/>
    <property type="project" value="InterPro"/>
</dbReference>
<keyword evidence="8" id="KW-0902">Two-component regulatory system</keyword>
<dbReference type="SUPFAM" id="SSF55874">
    <property type="entry name" value="ATPase domain of HSP90 chaperone/DNA topoisomerase II/histidine kinase"/>
    <property type="match status" value="1"/>
</dbReference>
<dbReference type="InterPro" id="IPR036097">
    <property type="entry name" value="HisK_dim/P_sf"/>
</dbReference>
<dbReference type="PATRIC" id="fig|1189619.4.peg.2198"/>
<dbReference type="GO" id="GO:0000156">
    <property type="term" value="F:phosphorelay response regulator activity"/>
    <property type="evidence" value="ECO:0007669"/>
    <property type="project" value="TreeGrafter"/>
</dbReference>
<dbReference type="eggNOG" id="COG4251">
    <property type="taxonomic scope" value="Bacteria"/>
</dbReference>
<comment type="catalytic activity">
    <reaction evidence="1">
        <text>ATP + protein L-histidine = ADP + protein N-phospho-L-histidine.</text>
        <dbReference type="EC" id="2.7.13.3"/>
    </reaction>
</comment>
<dbReference type="PROSITE" id="PS50109">
    <property type="entry name" value="HIS_KIN"/>
    <property type="match status" value="1"/>
</dbReference>
<proteinExistence type="predicted"/>
<sequence>MKKPPIPDNEVERLKALQSHQLLENLSDEDYDLITKLASDICGTSISLITLIDSKKQVFKSSQGIDLKETSRDTAFCAHAINTPEKLLIVNDATLDDRFKENPLVTKDPKIAFYAGMPLMSKDGYALGTLCVIDNKPKVLSTSQIQALKSLAKLVERLFESRKKSLELEKVYSQLEAQKNQTEEIAYAIAHDLKNPLDSIQGFLELLQRETGTSLGEEALQYINYATQSTHKMTALIYEILAFAKLTSQKNVIENVDVEPIIESIIDLNLPIIKSNTIAINYSELPKIQTSKTLFSIVLRNLIGNAIKYRSKEKSLVIEIKIDDETDQWVVHISDNGLGIKDSNLVKIFRPFYKEDSQSDAGVGMGLAVCKKIILNLGGDIWVTSESGSGSTFSFNLPKQDL</sequence>
<dbReference type="Pfam" id="PF00512">
    <property type="entry name" value="HisKA"/>
    <property type="match status" value="1"/>
</dbReference>
<dbReference type="InterPro" id="IPR003018">
    <property type="entry name" value="GAF"/>
</dbReference>
<keyword evidence="11" id="KW-1185">Reference proteome</keyword>
<dbReference type="PRINTS" id="PR00344">
    <property type="entry name" value="BCTRLSENSOR"/>
</dbReference>
<dbReference type="PANTHER" id="PTHR42878">
    <property type="entry name" value="TWO-COMPONENT HISTIDINE KINASE"/>
    <property type="match status" value="1"/>
</dbReference>
<dbReference type="GO" id="GO:0007234">
    <property type="term" value="P:osmosensory signaling via phosphorelay pathway"/>
    <property type="evidence" value="ECO:0007669"/>
    <property type="project" value="TreeGrafter"/>
</dbReference>
<keyword evidence="7" id="KW-0067">ATP-binding</keyword>
<comment type="caution">
    <text evidence="10">The sequence shown here is derived from an EMBL/GenBank/DDBJ whole genome shotgun (WGS) entry which is preliminary data.</text>
</comment>
<accession>N1WXL1</accession>
<dbReference type="Gene3D" id="3.30.450.40">
    <property type="match status" value="1"/>
</dbReference>
<dbReference type="InterPro" id="IPR004358">
    <property type="entry name" value="Sig_transdc_His_kin-like_C"/>
</dbReference>
<evidence type="ECO:0000256" key="8">
    <source>
        <dbReference type="ARBA" id="ARBA00023012"/>
    </source>
</evidence>
<reference evidence="10 11" key="1">
    <citation type="journal article" date="2014" name="Genome Biol. Evol.">
        <title>Extensive gene acquisition in the extremely psychrophilic bacterial species Psychroflexus torquis and the link to sea-ice ecosystem specialism.</title>
        <authorList>
            <person name="Feng S."/>
            <person name="Powell S.M."/>
            <person name="Wilson R."/>
            <person name="Bowman J.P."/>
        </authorList>
    </citation>
    <scope>NUCLEOTIDE SEQUENCE [LARGE SCALE GENOMIC DNA]</scope>
    <source>
        <strain evidence="10 11">ACAM 44</strain>
    </source>
</reference>
<dbReference type="Proteomes" id="UP000012317">
    <property type="component" value="Unassembled WGS sequence"/>
</dbReference>
<dbReference type="InterPro" id="IPR029016">
    <property type="entry name" value="GAF-like_dom_sf"/>
</dbReference>
<dbReference type="FunFam" id="3.30.565.10:FF:000006">
    <property type="entry name" value="Sensor histidine kinase WalK"/>
    <property type="match status" value="1"/>
</dbReference>
<evidence type="ECO:0000313" key="10">
    <source>
        <dbReference type="EMBL" id="EMY80608.1"/>
    </source>
</evidence>
<dbReference type="InterPro" id="IPR003661">
    <property type="entry name" value="HisK_dim/P_dom"/>
</dbReference>
<keyword evidence="3" id="KW-0597">Phosphoprotein</keyword>
<name>N1WXL1_9FLAO</name>
<evidence type="ECO:0000256" key="6">
    <source>
        <dbReference type="ARBA" id="ARBA00022777"/>
    </source>
</evidence>
<dbReference type="EMBL" id="APLF01000010">
    <property type="protein sequence ID" value="EMY80608.1"/>
    <property type="molecule type" value="Genomic_DNA"/>
</dbReference>
<dbReference type="InterPro" id="IPR003594">
    <property type="entry name" value="HATPase_dom"/>
</dbReference>
<feature type="domain" description="Histidine kinase" evidence="9">
    <location>
        <begin position="188"/>
        <end position="401"/>
    </location>
</feature>
<protein>
    <recommendedName>
        <fullName evidence="2">histidine kinase</fullName>
        <ecNumber evidence="2">2.7.13.3</ecNumber>
    </recommendedName>
</protein>
<evidence type="ECO:0000313" key="11">
    <source>
        <dbReference type="Proteomes" id="UP000012317"/>
    </source>
</evidence>
<evidence type="ECO:0000256" key="5">
    <source>
        <dbReference type="ARBA" id="ARBA00022741"/>
    </source>
</evidence>
<dbReference type="GO" id="GO:0005524">
    <property type="term" value="F:ATP binding"/>
    <property type="evidence" value="ECO:0007669"/>
    <property type="project" value="UniProtKB-KW"/>
</dbReference>
<dbReference type="InterPro" id="IPR005467">
    <property type="entry name" value="His_kinase_dom"/>
</dbReference>
<dbReference type="InterPro" id="IPR036890">
    <property type="entry name" value="HATPase_C_sf"/>
</dbReference>
<dbReference type="eggNOG" id="COG2203">
    <property type="taxonomic scope" value="Bacteria"/>
</dbReference>
<dbReference type="AlphaFoldDB" id="N1WXL1"/>
<keyword evidence="5" id="KW-0547">Nucleotide-binding</keyword>
<dbReference type="SMART" id="SM00065">
    <property type="entry name" value="GAF"/>
    <property type="match status" value="1"/>
</dbReference>
<organism evidence="10 11">
    <name type="scientific">Psychroflexus gondwanensis ACAM 44</name>
    <dbReference type="NCBI Taxonomy" id="1189619"/>
    <lineage>
        <taxon>Bacteria</taxon>
        <taxon>Pseudomonadati</taxon>
        <taxon>Bacteroidota</taxon>
        <taxon>Flavobacteriia</taxon>
        <taxon>Flavobacteriales</taxon>
        <taxon>Flavobacteriaceae</taxon>
        <taxon>Psychroflexus</taxon>
    </lineage>
</organism>
<evidence type="ECO:0000256" key="1">
    <source>
        <dbReference type="ARBA" id="ARBA00000085"/>
    </source>
</evidence>
<keyword evidence="4" id="KW-0808">Transferase</keyword>
<dbReference type="STRING" id="1189619.pgond44_10689"/>
<evidence type="ECO:0000256" key="7">
    <source>
        <dbReference type="ARBA" id="ARBA00022840"/>
    </source>
</evidence>
<dbReference type="PANTHER" id="PTHR42878:SF7">
    <property type="entry name" value="SENSOR HISTIDINE KINASE GLRK"/>
    <property type="match status" value="1"/>
</dbReference>
<dbReference type="SMART" id="SM00388">
    <property type="entry name" value="HisKA"/>
    <property type="match status" value="1"/>
</dbReference>
<keyword evidence="6" id="KW-0418">Kinase</keyword>
<evidence type="ECO:0000256" key="4">
    <source>
        <dbReference type="ARBA" id="ARBA00022679"/>
    </source>
</evidence>
<dbReference type="EC" id="2.7.13.3" evidence="2"/>
<dbReference type="Gene3D" id="3.30.565.10">
    <property type="entry name" value="Histidine kinase-like ATPase, C-terminal domain"/>
    <property type="match status" value="1"/>
</dbReference>
<dbReference type="Pfam" id="PF01590">
    <property type="entry name" value="GAF"/>
    <property type="match status" value="1"/>
</dbReference>
<dbReference type="Pfam" id="PF02518">
    <property type="entry name" value="HATPase_c"/>
    <property type="match status" value="1"/>
</dbReference>
<dbReference type="SMART" id="SM00387">
    <property type="entry name" value="HATPase_c"/>
    <property type="match status" value="1"/>
</dbReference>
<dbReference type="SUPFAM" id="SSF47384">
    <property type="entry name" value="Homodimeric domain of signal transducing histidine kinase"/>
    <property type="match status" value="1"/>
</dbReference>
<dbReference type="GO" id="GO:0030295">
    <property type="term" value="F:protein kinase activator activity"/>
    <property type="evidence" value="ECO:0007669"/>
    <property type="project" value="TreeGrafter"/>
</dbReference>
<dbReference type="CDD" id="cd00082">
    <property type="entry name" value="HisKA"/>
    <property type="match status" value="1"/>
</dbReference>